<name>A0A101HIV2_9BACT</name>
<evidence type="ECO:0000313" key="1">
    <source>
        <dbReference type="EMBL" id="KUK77645.1"/>
    </source>
</evidence>
<comment type="caution">
    <text evidence="1">The sequence shown here is derived from an EMBL/GenBank/DDBJ whole genome shotgun (WGS) entry which is preliminary data.</text>
</comment>
<gene>
    <name evidence="1" type="ORF">XD93_0194</name>
</gene>
<accession>A0A101HIV2</accession>
<dbReference type="EMBL" id="LGGO01000016">
    <property type="protein sequence ID" value="KUK77645.1"/>
    <property type="molecule type" value="Genomic_DNA"/>
</dbReference>
<dbReference type="AlphaFoldDB" id="A0A101HIV2"/>
<dbReference type="Proteomes" id="UP000053904">
    <property type="component" value="Unassembled WGS sequence"/>
</dbReference>
<evidence type="ECO:0000313" key="2">
    <source>
        <dbReference type="Proteomes" id="UP000053904"/>
    </source>
</evidence>
<sequence>MTPEATWEDKLDTALSLKPTLSTSTLRTGEKFIEGGMQNLWSRIGIVLSDGEIESSYSNDAGTKAASVTSRAKAMKESESLEDAIRKRNKKDGYGFRNFNEIVVSNPEILGFYICLDDPRRVNSNIPDDLPPIEDILKKTMARNIPVLALISGSLYKLPQDISPEEINEVMIKIRNQKGASAKKEISNDLIQKGWEKIKYQNLKYSSVHIENRYEILGQILNKNVFDIAELATKDPFIEDALSIIQGKEMYYALAEPSKIKNKTYIENYEELQEAINQSEFLKMGSNGKLDLVDCSTHRSGKRLYFRKNNRIFYTLLEKEGTFHFQKDIKREAKDGKFEFGISNNSVHSRLERPENFLESFPKTLLNWKKYMENARTEEEKVGYERLYKRHLTYLYGFGLQASIEGDTLIANRVKDLISSHENFSEIEDFAKNRITPNGTIIITEEDLKID</sequence>
<organism evidence="1 2">
    <name type="scientific">candidate division WS6 bacterium 34_10</name>
    <dbReference type="NCBI Taxonomy" id="1641389"/>
    <lineage>
        <taxon>Bacteria</taxon>
        <taxon>Candidatus Dojkabacteria</taxon>
    </lineage>
</organism>
<proteinExistence type="predicted"/>
<reference evidence="2" key="1">
    <citation type="journal article" date="2015" name="MBio">
        <title>Genome-Resolved Metagenomic Analysis Reveals Roles for Candidate Phyla and Other Microbial Community Members in Biogeochemical Transformations in Oil Reservoirs.</title>
        <authorList>
            <person name="Hu P."/>
            <person name="Tom L."/>
            <person name="Singh A."/>
            <person name="Thomas B.C."/>
            <person name="Baker B.J."/>
            <person name="Piceno Y.M."/>
            <person name="Andersen G.L."/>
            <person name="Banfield J.F."/>
        </authorList>
    </citation>
    <scope>NUCLEOTIDE SEQUENCE [LARGE SCALE GENOMIC DNA]</scope>
</reference>
<protein>
    <submittedName>
        <fullName evidence="1">Uncharacterized protein</fullName>
    </submittedName>
</protein>